<proteinExistence type="predicted"/>
<keyword evidence="1" id="KW-0175">Coiled coil</keyword>
<organism evidence="3 4">
    <name type="scientific">Gossypium trilobum</name>
    <dbReference type="NCBI Taxonomy" id="34281"/>
    <lineage>
        <taxon>Eukaryota</taxon>
        <taxon>Viridiplantae</taxon>
        <taxon>Streptophyta</taxon>
        <taxon>Embryophyta</taxon>
        <taxon>Tracheophyta</taxon>
        <taxon>Spermatophyta</taxon>
        <taxon>Magnoliopsida</taxon>
        <taxon>eudicotyledons</taxon>
        <taxon>Gunneridae</taxon>
        <taxon>Pentapetalae</taxon>
        <taxon>rosids</taxon>
        <taxon>malvids</taxon>
        <taxon>Malvales</taxon>
        <taxon>Malvaceae</taxon>
        <taxon>Malvoideae</taxon>
        <taxon>Gossypium</taxon>
    </lineage>
</organism>
<evidence type="ECO:0008006" key="5">
    <source>
        <dbReference type="Google" id="ProtNLM"/>
    </source>
</evidence>
<feature type="compositionally biased region" description="Low complexity" evidence="2">
    <location>
        <begin position="44"/>
        <end position="61"/>
    </location>
</feature>
<evidence type="ECO:0000256" key="2">
    <source>
        <dbReference type="SAM" id="MobiDB-lite"/>
    </source>
</evidence>
<dbReference type="AlphaFoldDB" id="A0A7J9E8U3"/>
<evidence type="ECO:0000313" key="3">
    <source>
        <dbReference type="EMBL" id="MBA0769446.1"/>
    </source>
</evidence>
<feature type="non-terminal residue" evidence="3">
    <location>
        <position position="161"/>
    </location>
</feature>
<dbReference type="EMBL" id="JABEZW010000007">
    <property type="protein sequence ID" value="MBA0769446.1"/>
    <property type="molecule type" value="Genomic_DNA"/>
</dbReference>
<evidence type="ECO:0000313" key="4">
    <source>
        <dbReference type="Proteomes" id="UP000593568"/>
    </source>
</evidence>
<gene>
    <name evidence="3" type="ORF">Gotri_018178</name>
</gene>
<name>A0A7J9E8U3_9ROSI</name>
<comment type="caution">
    <text evidence="3">The sequence shown here is derived from an EMBL/GenBank/DDBJ whole genome shotgun (WGS) entry which is preliminary data.</text>
</comment>
<accession>A0A7J9E8U3</accession>
<dbReference type="Proteomes" id="UP000593568">
    <property type="component" value="Unassembled WGS sequence"/>
</dbReference>
<feature type="non-terminal residue" evidence="3">
    <location>
        <position position="1"/>
    </location>
</feature>
<keyword evidence="4" id="KW-1185">Reference proteome</keyword>
<protein>
    <recommendedName>
        <fullName evidence="5">Reverse transcriptase RNase H-like domain-containing protein</fullName>
    </recommendedName>
</protein>
<reference evidence="3 4" key="1">
    <citation type="journal article" date="2019" name="Genome Biol. Evol.">
        <title>Insights into the evolution of the New World diploid cottons (Gossypium, subgenus Houzingenia) based on genome sequencing.</title>
        <authorList>
            <person name="Grover C.E."/>
            <person name="Arick M.A. 2nd"/>
            <person name="Thrash A."/>
            <person name="Conover J.L."/>
            <person name="Sanders W.S."/>
            <person name="Peterson D.G."/>
            <person name="Frelichowski J.E."/>
            <person name="Scheffler J.A."/>
            <person name="Scheffler B.E."/>
            <person name="Wendel J.F."/>
        </authorList>
    </citation>
    <scope>NUCLEOTIDE SEQUENCE [LARGE SCALE GENOMIC DNA]</scope>
    <source>
        <strain evidence="3">8</strain>
        <tissue evidence="3">Leaf</tissue>
    </source>
</reference>
<evidence type="ECO:0000256" key="1">
    <source>
        <dbReference type="SAM" id="Coils"/>
    </source>
</evidence>
<feature type="coiled-coil region" evidence="1">
    <location>
        <begin position="120"/>
        <end position="147"/>
    </location>
</feature>
<feature type="region of interest" description="Disordered" evidence="2">
    <location>
        <begin position="41"/>
        <end position="64"/>
    </location>
</feature>
<sequence length="161" mass="18980">NSHPQLLRWSEWFSKYSFNVKHIKRKTNVLADILSRPSENFMIKPSSSKSKKTQPSPSSFSIPYLPNSHPEHLPELLSLIMEKRFHKKARNMMLSYQLTWTNSQEKTSPVDEEDNFYNSQDGIEQQIEQMEIKCYRAKEEKAKMIEELNLTLMLAKTMKVI</sequence>